<dbReference type="NCBIfam" id="TIGR01549">
    <property type="entry name" value="HAD-SF-IA-v1"/>
    <property type="match status" value="1"/>
</dbReference>
<evidence type="ECO:0000313" key="1">
    <source>
        <dbReference type="Proteomes" id="UP000504608"/>
    </source>
</evidence>
<sequence length="294" mass="33188">MLSTFRMAATISAKWRLSSSTWLNLSQNFNPKFRAQRCHRSFFLPAFAANHSCRRHFPPKPSSFPMAMANFSSAVSARRARLRGVIFDMDGTLTVPVIDFAAMYKSVLGDEDYARIKSLNPSGIDILHIIQSWAPEKQRRAYEVIADFERQGIERLQIMPGAAELCTFLDSKNIRRGLITRNVKEAVDIFHQRFGWTFHPALSREFGSYKPNPAPLLHICSSWDVLPNQVIMVGDSLKDDIGCGKQAGAFTCLLDETGRYNSEHYANTDLEPDFKASTLGEVLHLLKANFELVP</sequence>
<dbReference type="Gene3D" id="3.40.50.1000">
    <property type="entry name" value="HAD superfamily/HAD-like"/>
    <property type="match status" value="1"/>
</dbReference>
<dbReference type="PANTHER" id="PTHR43885">
    <property type="entry name" value="HALOACID DEHALOGENASE-LIKE HYDROLASE"/>
    <property type="match status" value="1"/>
</dbReference>
<dbReference type="AlphaFoldDB" id="A0A6J1IGK1"/>
<dbReference type="Gene3D" id="1.10.260.80">
    <property type="match status" value="1"/>
</dbReference>
<dbReference type="RefSeq" id="XP_022974543.1">
    <property type="nucleotide sequence ID" value="XM_023118775.1"/>
</dbReference>
<gene>
    <name evidence="2" type="primary">LOC111473209</name>
</gene>
<dbReference type="FunFam" id="1.10.260.80:FF:000001">
    <property type="entry name" value="Haloacid dehalogenase-like hydrolase domain-containing protein"/>
    <property type="match status" value="1"/>
</dbReference>
<reference evidence="2" key="1">
    <citation type="submission" date="2025-08" db="UniProtKB">
        <authorList>
            <consortium name="RefSeq"/>
        </authorList>
    </citation>
    <scope>IDENTIFICATION</scope>
    <source>
        <tissue evidence="2">Young leaves</tissue>
    </source>
</reference>
<name>A0A6J1IGK1_CUCMA</name>
<dbReference type="InterPro" id="IPR036412">
    <property type="entry name" value="HAD-like_sf"/>
</dbReference>
<proteinExistence type="predicted"/>
<organism evidence="1 2">
    <name type="scientific">Cucurbita maxima</name>
    <name type="common">Pumpkin</name>
    <name type="synonym">Winter squash</name>
    <dbReference type="NCBI Taxonomy" id="3661"/>
    <lineage>
        <taxon>Eukaryota</taxon>
        <taxon>Viridiplantae</taxon>
        <taxon>Streptophyta</taxon>
        <taxon>Embryophyta</taxon>
        <taxon>Tracheophyta</taxon>
        <taxon>Spermatophyta</taxon>
        <taxon>Magnoliopsida</taxon>
        <taxon>eudicotyledons</taxon>
        <taxon>Gunneridae</taxon>
        <taxon>Pentapetalae</taxon>
        <taxon>rosids</taxon>
        <taxon>fabids</taxon>
        <taxon>Cucurbitales</taxon>
        <taxon>Cucurbitaceae</taxon>
        <taxon>Cucurbiteae</taxon>
        <taxon>Cucurbita</taxon>
    </lineage>
</organism>
<dbReference type="KEGG" id="cmax:111473209"/>
<dbReference type="Pfam" id="PF00702">
    <property type="entry name" value="Hydrolase"/>
    <property type="match status" value="1"/>
</dbReference>
<dbReference type="SFLD" id="SFLDG01129">
    <property type="entry name" value="C1.5:_HAD__Beta-PGM__Phosphata"/>
    <property type="match status" value="1"/>
</dbReference>
<dbReference type="InterPro" id="IPR006439">
    <property type="entry name" value="HAD-SF_hydro_IA"/>
</dbReference>
<dbReference type="PANTHER" id="PTHR43885:SF1">
    <property type="entry name" value="SUPERFAMILY HYDROLASE, PUTATIVE (AFU_ORTHOLOGUE AFUA_4G13290)-RELATED"/>
    <property type="match status" value="1"/>
</dbReference>
<dbReference type="GO" id="GO:0009507">
    <property type="term" value="C:chloroplast"/>
    <property type="evidence" value="ECO:0007669"/>
    <property type="project" value="TreeGrafter"/>
</dbReference>
<dbReference type="Proteomes" id="UP000504608">
    <property type="component" value="Unplaced"/>
</dbReference>
<dbReference type="CDD" id="cd01427">
    <property type="entry name" value="HAD_like"/>
    <property type="match status" value="1"/>
</dbReference>
<keyword evidence="1" id="KW-1185">Reference proteome</keyword>
<protein>
    <submittedName>
        <fullName evidence="2">Haloacid dehalogenase-like hydrolase domain-containing protein At2g33255</fullName>
    </submittedName>
</protein>
<dbReference type="OrthoDB" id="426235at2759"/>
<dbReference type="GeneID" id="111473209"/>
<dbReference type="SFLD" id="SFLDS00003">
    <property type="entry name" value="Haloacid_Dehalogenase"/>
    <property type="match status" value="1"/>
</dbReference>
<evidence type="ECO:0000313" key="2">
    <source>
        <dbReference type="RefSeq" id="XP_022974543.1"/>
    </source>
</evidence>
<dbReference type="SUPFAM" id="SSF56784">
    <property type="entry name" value="HAD-like"/>
    <property type="match status" value="1"/>
</dbReference>
<accession>A0A6J1IGK1</accession>
<dbReference type="InterPro" id="IPR023214">
    <property type="entry name" value="HAD_sf"/>
</dbReference>